<comment type="caution">
    <text evidence="1">The sequence shown here is derived from an EMBL/GenBank/DDBJ whole genome shotgun (WGS) entry which is preliminary data.</text>
</comment>
<dbReference type="OrthoDB" id="4539886at2"/>
<sequence length="209" mass="23276">MNVGKSVQHSLDQWALADWDAAMLHACNAVDGTGKKRYPAQSVTHRFKQVLRDDLDILHLLGVPGIDLEKTRFPVPAKSNLPGKRPDIADVIYGIHRCTHGHGDELPAGFELIEAEPLGTASLSKIVFEEGKIALSNLTIIGLLGVAVFAPENAGQQIAPEYYLSVFDQEFTIADWWGRADDFRAATATVERVKVEMDWTDWWDNWQPL</sequence>
<proteinExistence type="predicted"/>
<protein>
    <submittedName>
        <fullName evidence="1">Uncharacterized protein</fullName>
    </submittedName>
</protein>
<dbReference type="AlphaFoldDB" id="A0A5N0EKV3"/>
<accession>A0A5N0EKV3</accession>
<evidence type="ECO:0000313" key="2">
    <source>
        <dbReference type="Proteomes" id="UP000323876"/>
    </source>
</evidence>
<evidence type="ECO:0000313" key="1">
    <source>
        <dbReference type="EMBL" id="KAA8889882.1"/>
    </source>
</evidence>
<name>A0A5N0EKV3_9NOCA</name>
<gene>
    <name evidence="1" type="ORF">F3087_00700</name>
</gene>
<dbReference type="RefSeq" id="WP_150399800.1">
    <property type="nucleotide sequence ID" value="NZ_VXLC01000001.1"/>
</dbReference>
<dbReference type="Proteomes" id="UP000323876">
    <property type="component" value="Unassembled WGS sequence"/>
</dbReference>
<keyword evidence="2" id="KW-1185">Reference proteome</keyword>
<organism evidence="1 2">
    <name type="scientific">Nocardia colli</name>
    <dbReference type="NCBI Taxonomy" id="2545717"/>
    <lineage>
        <taxon>Bacteria</taxon>
        <taxon>Bacillati</taxon>
        <taxon>Actinomycetota</taxon>
        <taxon>Actinomycetes</taxon>
        <taxon>Mycobacteriales</taxon>
        <taxon>Nocardiaceae</taxon>
        <taxon>Nocardia</taxon>
    </lineage>
</organism>
<dbReference type="EMBL" id="VXLC01000001">
    <property type="protein sequence ID" value="KAA8889882.1"/>
    <property type="molecule type" value="Genomic_DNA"/>
</dbReference>
<reference evidence="1 2" key="1">
    <citation type="submission" date="2019-09" db="EMBL/GenBank/DDBJ databases">
        <authorList>
            <person name="Wang X."/>
        </authorList>
    </citation>
    <scope>NUCLEOTIDE SEQUENCE [LARGE SCALE GENOMIC DNA]</scope>
    <source>
        <strain evidence="1 2">CICC 11023</strain>
    </source>
</reference>